<name>A0ACB9S390_9MYRT</name>
<protein>
    <submittedName>
        <fullName evidence="1">Uncharacterized protein</fullName>
    </submittedName>
</protein>
<reference evidence="2" key="1">
    <citation type="journal article" date="2023" name="Front. Plant Sci.">
        <title>Chromosomal-level genome assembly of Melastoma candidum provides insights into trichome evolution.</title>
        <authorList>
            <person name="Zhong Y."/>
            <person name="Wu W."/>
            <person name="Sun C."/>
            <person name="Zou P."/>
            <person name="Liu Y."/>
            <person name="Dai S."/>
            <person name="Zhou R."/>
        </authorList>
    </citation>
    <scope>NUCLEOTIDE SEQUENCE [LARGE SCALE GENOMIC DNA]</scope>
</reference>
<dbReference type="EMBL" id="CM042882">
    <property type="protein sequence ID" value="KAI4382627.1"/>
    <property type="molecule type" value="Genomic_DNA"/>
</dbReference>
<comment type="caution">
    <text evidence="1">The sequence shown here is derived from an EMBL/GenBank/DDBJ whole genome shotgun (WGS) entry which is preliminary data.</text>
</comment>
<proteinExistence type="predicted"/>
<evidence type="ECO:0000313" key="2">
    <source>
        <dbReference type="Proteomes" id="UP001057402"/>
    </source>
</evidence>
<evidence type="ECO:0000313" key="1">
    <source>
        <dbReference type="EMBL" id="KAI4382627.1"/>
    </source>
</evidence>
<sequence>MLLRRLKEQNKDVEGREHNSGKQRQCQEQVRRKKIRGKTVTGASDNLRAWWKEKVRFDHNGPAAISKYVAEHSVPGNNAELYTAASTTHNLQEWQDTTLSSLLSA</sequence>
<keyword evidence="2" id="KW-1185">Reference proteome</keyword>
<accession>A0ACB9S390</accession>
<gene>
    <name evidence="1" type="ORF">MLD38_008567</name>
</gene>
<dbReference type="Proteomes" id="UP001057402">
    <property type="component" value="Chromosome 3"/>
</dbReference>
<organism evidence="1 2">
    <name type="scientific">Melastoma candidum</name>
    <dbReference type="NCBI Taxonomy" id="119954"/>
    <lineage>
        <taxon>Eukaryota</taxon>
        <taxon>Viridiplantae</taxon>
        <taxon>Streptophyta</taxon>
        <taxon>Embryophyta</taxon>
        <taxon>Tracheophyta</taxon>
        <taxon>Spermatophyta</taxon>
        <taxon>Magnoliopsida</taxon>
        <taxon>eudicotyledons</taxon>
        <taxon>Gunneridae</taxon>
        <taxon>Pentapetalae</taxon>
        <taxon>rosids</taxon>
        <taxon>malvids</taxon>
        <taxon>Myrtales</taxon>
        <taxon>Melastomataceae</taxon>
        <taxon>Melastomatoideae</taxon>
        <taxon>Melastomateae</taxon>
        <taxon>Melastoma</taxon>
    </lineage>
</organism>